<keyword evidence="1" id="KW-0472">Membrane</keyword>
<protein>
    <submittedName>
        <fullName evidence="2">Uncharacterized protein</fullName>
    </submittedName>
</protein>
<dbReference type="RefSeq" id="WP_032514449.1">
    <property type="nucleotide sequence ID" value="NZ_JNAJ01000017.1"/>
</dbReference>
<comment type="caution">
    <text evidence="2">The sequence shown here is derived from an EMBL/GenBank/DDBJ whole genome shotgun (WGS) entry which is preliminary data.</text>
</comment>
<keyword evidence="1" id="KW-0812">Transmembrane</keyword>
<accession>A0A0A1ZM50</accession>
<dbReference type="EMBL" id="JNAJ01000017">
    <property type="protein sequence ID" value="KGF90495.1"/>
    <property type="molecule type" value="Genomic_DNA"/>
</dbReference>
<evidence type="ECO:0000313" key="3">
    <source>
        <dbReference type="Proteomes" id="UP000030491"/>
    </source>
</evidence>
<organism evidence="2 3">
    <name type="scientific">Prochlorococcus marinus str. MIT 9116</name>
    <dbReference type="NCBI Taxonomy" id="167544"/>
    <lineage>
        <taxon>Bacteria</taxon>
        <taxon>Bacillati</taxon>
        <taxon>Cyanobacteriota</taxon>
        <taxon>Cyanophyceae</taxon>
        <taxon>Synechococcales</taxon>
        <taxon>Prochlorococcaceae</taxon>
        <taxon>Prochlorococcus</taxon>
    </lineage>
</organism>
<feature type="transmembrane region" description="Helical" evidence="1">
    <location>
        <begin position="15"/>
        <end position="37"/>
    </location>
</feature>
<sequence>MKFELKTDNENYSKSFSYVLVIAFIFALIIILFDIALKLGIIARHYKIDYNCKLLSVEKATTNFKRLSRLSNLKSKQRIWEFCREVVK</sequence>
<dbReference type="OrthoDB" id="541594at2"/>
<evidence type="ECO:0000313" key="2">
    <source>
        <dbReference type="EMBL" id="KGF90495.1"/>
    </source>
</evidence>
<proteinExistence type="predicted"/>
<keyword evidence="1" id="KW-1133">Transmembrane helix</keyword>
<dbReference type="Proteomes" id="UP000030491">
    <property type="component" value="Unassembled WGS sequence"/>
</dbReference>
<gene>
    <name evidence="2" type="ORF">EU93_1669</name>
</gene>
<dbReference type="AlphaFoldDB" id="A0A0A1ZM50"/>
<reference evidence="3" key="1">
    <citation type="journal article" date="2014" name="Sci. Data">
        <title>Genomes of diverse isolates of the marine cyanobacterium Prochlorococcus.</title>
        <authorList>
            <person name="Biller S."/>
            <person name="Berube P."/>
            <person name="Thompson J."/>
            <person name="Kelly L."/>
            <person name="Roggensack S."/>
            <person name="Awad L."/>
            <person name="Roache-Johnson K."/>
            <person name="Ding H."/>
            <person name="Giovannoni S.J."/>
            <person name="Moore L.R."/>
            <person name="Chisholm S.W."/>
        </authorList>
    </citation>
    <scope>NUCLEOTIDE SEQUENCE [LARGE SCALE GENOMIC DNA]</scope>
</reference>
<name>A0A0A1ZM50_PROMR</name>
<evidence type="ECO:0000256" key="1">
    <source>
        <dbReference type="SAM" id="Phobius"/>
    </source>
</evidence>